<dbReference type="EMBL" id="JASGBI010000001">
    <property type="protein sequence ID" value="MDI9237388.1"/>
    <property type="molecule type" value="Genomic_DNA"/>
</dbReference>
<evidence type="ECO:0000313" key="2">
    <source>
        <dbReference type="EMBL" id="MDI9237388.1"/>
    </source>
</evidence>
<dbReference type="RefSeq" id="WP_283210913.1">
    <property type="nucleotide sequence ID" value="NZ_JASGBI010000001.1"/>
</dbReference>
<dbReference type="Proteomes" id="UP001321580">
    <property type="component" value="Unassembled WGS sequence"/>
</dbReference>
<protein>
    <submittedName>
        <fullName evidence="2">RimK/LysX family protein</fullName>
    </submittedName>
</protein>
<comment type="caution">
    <text evidence="2">The sequence shown here is derived from an EMBL/GenBank/DDBJ whole genome shotgun (WGS) entry which is preliminary data.</text>
</comment>
<feature type="domain" description="Retropepsin-like aspartic endopeptidase" evidence="1">
    <location>
        <begin position="6"/>
        <end position="138"/>
    </location>
</feature>
<evidence type="ECO:0000259" key="1">
    <source>
        <dbReference type="Pfam" id="PF05618"/>
    </source>
</evidence>
<sequence length="155" mass="17063">MATKIVLGWREWVGLPDLGIGRLRAKVDSGARSSALHVDGQWHFHERGEPWVGFRLSPGHGAGMIEGVAPVFDVREVTDSGGHCTRRVFVRTTLSLAGVDRVIEINLSDRRGMLFPMLLGRTALARVFTVDPARSFLHGRLPSSTARLPSLKSIR</sequence>
<dbReference type="SUPFAM" id="SSF50630">
    <property type="entry name" value="Acid proteases"/>
    <property type="match status" value="1"/>
</dbReference>
<gene>
    <name evidence="2" type="ORF">QLQ15_00485</name>
</gene>
<dbReference type="PANTHER" id="PTHR38037">
    <property type="entry name" value="ZN_PROTEASE DOMAIN-CONTAINING PROTEIN"/>
    <property type="match status" value="1"/>
</dbReference>
<dbReference type="InterPro" id="IPR021109">
    <property type="entry name" value="Peptidase_aspartic_dom_sf"/>
</dbReference>
<name>A0ABT6XB67_9GAMM</name>
<organism evidence="2 3">
    <name type="scientific">Lysobacter stagni</name>
    <dbReference type="NCBI Taxonomy" id="3045172"/>
    <lineage>
        <taxon>Bacteria</taxon>
        <taxon>Pseudomonadati</taxon>
        <taxon>Pseudomonadota</taxon>
        <taxon>Gammaproteobacteria</taxon>
        <taxon>Lysobacterales</taxon>
        <taxon>Lysobacteraceae</taxon>
        <taxon>Lysobacter</taxon>
    </lineage>
</organism>
<dbReference type="Pfam" id="PF05618">
    <property type="entry name" value="Zn_protease"/>
    <property type="match status" value="1"/>
</dbReference>
<reference evidence="2 3" key="1">
    <citation type="submission" date="2023-05" db="EMBL/GenBank/DDBJ databases">
        <title>Lysobacter sp. strain LF1 Genome sequencing and assembly.</title>
        <authorList>
            <person name="Jung Y."/>
        </authorList>
    </citation>
    <scope>NUCLEOTIDE SEQUENCE [LARGE SCALE GENOMIC DNA]</scope>
    <source>
        <strain evidence="2 3">LF1</strain>
    </source>
</reference>
<dbReference type="InterPro" id="IPR008503">
    <property type="entry name" value="Asp_endopeptidase"/>
</dbReference>
<accession>A0ABT6XB67</accession>
<dbReference type="Gene3D" id="2.40.70.10">
    <property type="entry name" value="Acid Proteases"/>
    <property type="match status" value="1"/>
</dbReference>
<proteinExistence type="predicted"/>
<keyword evidence="3" id="KW-1185">Reference proteome</keyword>
<dbReference type="PANTHER" id="PTHR38037:SF2">
    <property type="entry name" value="ATP-DEPENDENT ZINC PROTEASE DOMAIN-CONTAINING PROTEIN-RELATED"/>
    <property type="match status" value="1"/>
</dbReference>
<evidence type="ECO:0000313" key="3">
    <source>
        <dbReference type="Proteomes" id="UP001321580"/>
    </source>
</evidence>